<evidence type="ECO:0000256" key="1">
    <source>
        <dbReference type="SAM" id="SignalP"/>
    </source>
</evidence>
<dbReference type="InterPro" id="IPR026444">
    <property type="entry name" value="Secre_tail"/>
</dbReference>
<evidence type="ECO:0000313" key="3">
    <source>
        <dbReference type="Proteomes" id="UP000422221"/>
    </source>
</evidence>
<dbReference type="RefSeq" id="WP_055293555.1">
    <property type="nucleotide sequence ID" value="NZ_CAXSTI010000005.1"/>
</dbReference>
<comment type="caution">
    <text evidence="2">The sequence shown here is derived from an EMBL/GenBank/DDBJ whole genome shotgun (WGS) entry which is preliminary data.</text>
</comment>
<protein>
    <submittedName>
        <fullName evidence="2">T9SS type A sorting domain-containing protein</fullName>
    </submittedName>
</protein>
<keyword evidence="1" id="KW-0732">Signal</keyword>
<feature type="signal peptide" evidence="1">
    <location>
        <begin position="1"/>
        <end position="19"/>
    </location>
</feature>
<dbReference type="EMBL" id="VWMK01000001">
    <property type="protein sequence ID" value="KAA3770644.1"/>
    <property type="molecule type" value="Genomic_DNA"/>
</dbReference>
<name>A0A7J4XPA4_9BACE</name>
<accession>A0A7J4XPA4</accession>
<dbReference type="Proteomes" id="UP000422221">
    <property type="component" value="Unassembled WGS sequence"/>
</dbReference>
<organism evidence="2 3">
    <name type="scientific">Bacteroides salyersiae</name>
    <dbReference type="NCBI Taxonomy" id="291644"/>
    <lineage>
        <taxon>Bacteria</taxon>
        <taxon>Pseudomonadati</taxon>
        <taxon>Bacteroidota</taxon>
        <taxon>Bacteroidia</taxon>
        <taxon>Bacteroidales</taxon>
        <taxon>Bacteroidaceae</taxon>
        <taxon>Bacteroides</taxon>
    </lineage>
</organism>
<proteinExistence type="predicted"/>
<gene>
    <name evidence="2" type="ORF">F3F73_01460</name>
</gene>
<evidence type="ECO:0000313" key="2">
    <source>
        <dbReference type="EMBL" id="KAA3770644.1"/>
    </source>
</evidence>
<dbReference type="AlphaFoldDB" id="A0A7J4XPA4"/>
<dbReference type="GeneID" id="93115913"/>
<sequence length="383" mass="44063">MKKLALPLIGILFPLSVFSQFSLESSSTLPRANDTIVKQCVEYRDPGRSGANVLWDFSELELLDDAYTISYGQIGDSLTGTEHRTTYYYGVSGDSLFFHGYEKNTTWMKYVRPELLLKYPVHYGDSLQSYYQGLGKYCTDLSLDVMGTTDVKADAYGFMVLPSGDTLRHVLRVRSFKRMAEGSDILDLRRFERSLLSPLLPIDSIDCRLSNDTAILEIETFRWYALGYRYPVFETVRGVTVKNKESKEFFAFSFFYSPQEHAYLSDDMVNLALLSVEEVRSRVEKKSVSYDGNENSLGRDILNYNVYWETSDETVRLDYRLSGDAEVAVYLYDMQGRTLVVCPVKNYPDGFYSQEFDFLEMDSGQYLLLMVVNGKRYTEKIIK</sequence>
<dbReference type="NCBIfam" id="TIGR04183">
    <property type="entry name" value="Por_Secre_tail"/>
    <property type="match status" value="1"/>
</dbReference>
<reference evidence="2 3" key="1">
    <citation type="journal article" date="2019" name="Nat. Med.">
        <title>A library of human gut bacterial isolates paired with longitudinal multiomics data enables mechanistic microbiome research.</title>
        <authorList>
            <person name="Poyet M."/>
            <person name="Groussin M."/>
            <person name="Gibbons S.M."/>
            <person name="Avila-Pacheco J."/>
            <person name="Jiang X."/>
            <person name="Kearney S.M."/>
            <person name="Perrotta A.R."/>
            <person name="Berdy B."/>
            <person name="Zhao S."/>
            <person name="Lieberman T.D."/>
            <person name="Swanson P.K."/>
            <person name="Smith M."/>
            <person name="Roesemann S."/>
            <person name="Alexander J.E."/>
            <person name="Rich S.A."/>
            <person name="Livny J."/>
            <person name="Vlamakis H."/>
            <person name="Clish C."/>
            <person name="Bullock K."/>
            <person name="Deik A."/>
            <person name="Scott J."/>
            <person name="Pierce K.A."/>
            <person name="Xavier R.J."/>
            <person name="Alm E.J."/>
        </authorList>
    </citation>
    <scope>NUCLEOTIDE SEQUENCE [LARGE SCALE GENOMIC DNA]</scope>
    <source>
        <strain evidence="2 3">BIOML-A10</strain>
    </source>
</reference>
<feature type="chain" id="PRO_5029450430" evidence="1">
    <location>
        <begin position="20"/>
        <end position="383"/>
    </location>
</feature>